<protein>
    <submittedName>
        <fullName evidence="3">DUF732 domain-containing protein</fullName>
    </submittedName>
</protein>
<reference evidence="3 4" key="1">
    <citation type="submission" date="2020-07" db="EMBL/GenBank/DDBJ databases">
        <authorList>
            <person name="Zhuang K."/>
            <person name="Ran Y."/>
        </authorList>
    </citation>
    <scope>NUCLEOTIDE SEQUENCE [LARGE SCALE GENOMIC DNA]</scope>
    <source>
        <strain evidence="3 4">WCH-YHL-001</strain>
    </source>
</reference>
<keyword evidence="1" id="KW-0732">Signal</keyword>
<sequence>MRTTATLLALAATAALTATAPTALAAPNTGSSGGSSGTSCNPRSNADQLFLKKSNYDEKSCSVQDSAIRLAQSQCRWLDAHGNSAANHIKLAEDSRDTLKYPYTFLNAAILAYCPQYDL</sequence>
<dbReference type="RefSeq" id="WP_181584662.1">
    <property type="nucleotide sequence ID" value="NZ_CP059399.1"/>
</dbReference>
<accession>A0A7D6ZGW8</accession>
<keyword evidence="4" id="KW-1185">Reference proteome</keyword>
<feature type="chain" id="PRO_5028474280" evidence="1">
    <location>
        <begin position="26"/>
        <end position="119"/>
    </location>
</feature>
<dbReference type="InterPro" id="IPR007969">
    <property type="entry name" value="DUF732"/>
</dbReference>
<evidence type="ECO:0000259" key="2">
    <source>
        <dbReference type="Pfam" id="PF05305"/>
    </source>
</evidence>
<organism evidence="3 4">
    <name type="scientific">Nocardia huaxiensis</name>
    <dbReference type="NCBI Taxonomy" id="2755382"/>
    <lineage>
        <taxon>Bacteria</taxon>
        <taxon>Bacillati</taxon>
        <taxon>Actinomycetota</taxon>
        <taxon>Actinomycetes</taxon>
        <taxon>Mycobacteriales</taxon>
        <taxon>Nocardiaceae</taxon>
        <taxon>Nocardia</taxon>
    </lineage>
</organism>
<feature type="signal peptide" evidence="1">
    <location>
        <begin position="1"/>
        <end position="25"/>
    </location>
</feature>
<dbReference type="AlphaFoldDB" id="A0A7D6ZGW8"/>
<dbReference type="Pfam" id="PF05305">
    <property type="entry name" value="DUF732"/>
    <property type="match status" value="1"/>
</dbReference>
<dbReference type="Proteomes" id="UP000515512">
    <property type="component" value="Chromosome"/>
</dbReference>
<gene>
    <name evidence="3" type="ORF">H0264_15820</name>
</gene>
<dbReference type="KEGG" id="nhu:H0264_15820"/>
<evidence type="ECO:0000313" key="3">
    <source>
        <dbReference type="EMBL" id="QLY33498.1"/>
    </source>
</evidence>
<name>A0A7D6ZGW8_9NOCA</name>
<feature type="domain" description="DUF732" evidence="2">
    <location>
        <begin position="46"/>
        <end position="116"/>
    </location>
</feature>
<dbReference type="EMBL" id="CP059399">
    <property type="protein sequence ID" value="QLY33498.1"/>
    <property type="molecule type" value="Genomic_DNA"/>
</dbReference>
<evidence type="ECO:0000313" key="4">
    <source>
        <dbReference type="Proteomes" id="UP000515512"/>
    </source>
</evidence>
<evidence type="ECO:0000256" key="1">
    <source>
        <dbReference type="SAM" id="SignalP"/>
    </source>
</evidence>
<proteinExistence type="predicted"/>